<keyword evidence="4" id="KW-1185">Reference proteome</keyword>
<feature type="transmembrane region" description="Helical" evidence="2">
    <location>
        <begin position="83"/>
        <end position="103"/>
    </location>
</feature>
<feature type="compositionally biased region" description="Polar residues" evidence="1">
    <location>
        <begin position="360"/>
        <end position="369"/>
    </location>
</feature>
<evidence type="ECO:0000313" key="4">
    <source>
        <dbReference type="Proteomes" id="UP000242791"/>
    </source>
</evidence>
<protein>
    <submittedName>
        <fullName evidence="3">Uncharacterized protein</fullName>
    </submittedName>
</protein>
<feature type="region of interest" description="Disordered" evidence="1">
    <location>
        <begin position="257"/>
        <end position="280"/>
    </location>
</feature>
<dbReference type="AlphaFoldDB" id="A0A1J9P373"/>
<feature type="transmembrane region" description="Helical" evidence="2">
    <location>
        <begin position="39"/>
        <end position="62"/>
    </location>
</feature>
<organism evidence="3 4">
    <name type="scientific">Blastomyces percursus</name>
    <dbReference type="NCBI Taxonomy" id="1658174"/>
    <lineage>
        <taxon>Eukaryota</taxon>
        <taxon>Fungi</taxon>
        <taxon>Dikarya</taxon>
        <taxon>Ascomycota</taxon>
        <taxon>Pezizomycotina</taxon>
        <taxon>Eurotiomycetes</taxon>
        <taxon>Eurotiomycetidae</taxon>
        <taxon>Onygenales</taxon>
        <taxon>Ajellomycetaceae</taxon>
        <taxon>Blastomyces</taxon>
    </lineage>
</organism>
<keyword evidence="2" id="KW-1133">Transmembrane helix</keyword>
<gene>
    <name evidence="3" type="ORF">ACJ73_09588</name>
</gene>
<dbReference type="EMBL" id="LGTZ01002786">
    <property type="protein sequence ID" value="OJD11209.1"/>
    <property type="molecule type" value="Genomic_DNA"/>
</dbReference>
<dbReference type="VEuPathDB" id="FungiDB:ACJ73_09588"/>
<accession>A0A1J9P373</accession>
<evidence type="ECO:0000256" key="2">
    <source>
        <dbReference type="SAM" id="Phobius"/>
    </source>
</evidence>
<sequence length="369" mass="41146">MRRPLALYLLGSSAILCTATSAIVNGVFAASLEHAVYDKAFVAYVAVVLTAISSIALGLLLVSFTKNTTRDTHFWKSWNGLAFILLGAILCAAFIFVAIALRSCDSARFKEENASQIPLHTRALYTAWCGVWAVAIALQILFYVCLALPSEHRPTLRIDSVSKLASSTTRFLRSRGHRIRLTGRRPSISAQSAISPERKHSPGATANLHRDSERKHSKSLLYPDIPILNRRILQHLQQHNRAHSQSRQQFQCPAPVNAAYPFNRSGSPQEQEHTFDQWDTSSVPREICDALLQSTLQKTSPMNRYSSPEYNNLTATRPPFFQTAPPPQQQQQQRQRQPPPQEPTTHSDNQSGRLHGTPARNPSSQTPQP</sequence>
<feature type="region of interest" description="Disordered" evidence="1">
    <location>
        <begin position="299"/>
        <end position="369"/>
    </location>
</feature>
<proteinExistence type="predicted"/>
<keyword evidence="2" id="KW-0472">Membrane</keyword>
<dbReference type="OrthoDB" id="4188781at2759"/>
<name>A0A1J9P373_9EURO</name>
<reference evidence="3 4" key="1">
    <citation type="submission" date="2015-08" db="EMBL/GenBank/DDBJ databases">
        <title>Emmonsia species relationships and genome sequence.</title>
        <authorList>
            <person name="Cuomo C.A."/>
            <person name="Schwartz I.S."/>
            <person name="Kenyon C."/>
            <person name="De Hoog G.S."/>
            <person name="Govender N.P."/>
            <person name="Botha A."/>
            <person name="Moreno L."/>
            <person name="De Vries M."/>
            <person name="Munoz J.F."/>
            <person name="Stielow J.B."/>
        </authorList>
    </citation>
    <scope>NUCLEOTIDE SEQUENCE [LARGE SCALE GENOMIC DNA]</scope>
    <source>
        <strain evidence="3 4">EI222</strain>
    </source>
</reference>
<feature type="compositionally biased region" description="Low complexity" evidence="1">
    <location>
        <begin position="314"/>
        <end position="336"/>
    </location>
</feature>
<dbReference type="STRING" id="1658174.A0A1J9P373"/>
<evidence type="ECO:0000313" key="3">
    <source>
        <dbReference type="EMBL" id="OJD11209.1"/>
    </source>
</evidence>
<dbReference type="Proteomes" id="UP000242791">
    <property type="component" value="Unassembled WGS sequence"/>
</dbReference>
<feature type="region of interest" description="Disordered" evidence="1">
    <location>
        <begin position="187"/>
        <end position="217"/>
    </location>
</feature>
<feature type="compositionally biased region" description="Polar residues" evidence="1">
    <location>
        <begin position="299"/>
        <end position="313"/>
    </location>
</feature>
<keyword evidence="2" id="KW-0812">Transmembrane</keyword>
<evidence type="ECO:0000256" key="1">
    <source>
        <dbReference type="SAM" id="MobiDB-lite"/>
    </source>
</evidence>
<comment type="caution">
    <text evidence="3">The sequence shown here is derived from an EMBL/GenBank/DDBJ whole genome shotgun (WGS) entry which is preliminary data.</text>
</comment>
<feature type="transmembrane region" description="Helical" evidence="2">
    <location>
        <begin position="123"/>
        <end position="148"/>
    </location>
</feature>